<evidence type="ECO:0000256" key="1">
    <source>
        <dbReference type="ARBA" id="ARBA00006484"/>
    </source>
</evidence>
<proteinExistence type="inferred from homology"/>
<dbReference type="EMBL" id="BMMH01000005">
    <property type="protein sequence ID" value="GGL13338.1"/>
    <property type="molecule type" value="Genomic_DNA"/>
</dbReference>
<dbReference type="PRINTS" id="PR00080">
    <property type="entry name" value="SDRFAMILY"/>
</dbReference>
<dbReference type="GO" id="GO:0016616">
    <property type="term" value="F:oxidoreductase activity, acting on the CH-OH group of donors, NAD or NADP as acceptor"/>
    <property type="evidence" value="ECO:0007669"/>
    <property type="project" value="TreeGrafter"/>
</dbReference>
<dbReference type="Pfam" id="PF13561">
    <property type="entry name" value="adh_short_C2"/>
    <property type="match status" value="1"/>
</dbReference>
<accession>A0A917VTS2</accession>
<evidence type="ECO:0000256" key="2">
    <source>
        <dbReference type="ARBA" id="ARBA00023002"/>
    </source>
</evidence>
<dbReference type="PANTHER" id="PTHR42760:SF133">
    <property type="entry name" value="3-OXOACYL-[ACYL-CARRIER-PROTEIN] REDUCTASE"/>
    <property type="match status" value="1"/>
</dbReference>
<dbReference type="PRINTS" id="PR00081">
    <property type="entry name" value="GDHRDH"/>
</dbReference>
<dbReference type="CDD" id="cd05233">
    <property type="entry name" value="SDR_c"/>
    <property type="match status" value="1"/>
</dbReference>
<dbReference type="FunFam" id="3.40.50.720:FF:000084">
    <property type="entry name" value="Short-chain dehydrogenase reductase"/>
    <property type="match status" value="1"/>
</dbReference>
<dbReference type="Gene3D" id="3.40.50.720">
    <property type="entry name" value="NAD(P)-binding Rossmann-like Domain"/>
    <property type="match status" value="1"/>
</dbReference>
<reference evidence="3" key="1">
    <citation type="journal article" date="2014" name="Int. J. Syst. Evol. Microbiol.">
        <title>Complete genome sequence of Corynebacterium casei LMG S-19264T (=DSM 44701T), isolated from a smear-ripened cheese.</title>
        <authorList>
            <consortium name="US DOE Joint Genome Institute (JGI-PGF)"/>
            <person name="Walter F."/>
            <person name="Albersmeier A."/>
            <person name="Kalinowski J."/>
            <person name="Ruckert C."/>
        </authorList>
    </citation>
    <scope>NUCLEOTIDE SEQUENCE</scope>
    <source>
        <strain evidence="3">CGMCC 4.3508</strain>
    </source>
</reference>
<gene>
    <name evidence="3" type="ORF">GCM10011588_29690</name>
</gene>
<evidence type="ECO:0000313" key="4">
    <source>
        <dbReference type="Proteomes" id="UP000638263"/>
    </source>
</evidence>
<name>A0A917VTS2_9NOCA</name>
<dbReference type="RefSeq" id="WP_062997597.1">
    <property type="nucleotide sequence ID" value="NZ_BMMH01000005.1"/>
</dbReference>
<dbReference type="PROSITE" id="PS00061">
    <property type="entry name" value="ADH_SHORT"/>
    <property type="match status" value="1"/>
</dbReference>
<sequence length="271" mass="28115">MPDLGLQGKRAVVTGAGYIPDRAGHGRFTALALAEAGATVACVDIDPGRADAIADEIVRSGGSAFAVVADVRDRDQVTRAFDEATEKMGGVDVCVDIVGFATWNSVLDETPESWNAQLHENLTQVFFVWQEAAKRMVAQRTGGSLVALSSVDGTQAAAFHTAYGAAKAGVISLAKTFGHELGRYGIRANTVAPGNVGSGNLDQPDGEYAVNGINPLAAPRATDIARSVLFLCSDLSARTSGQTLIVDGGATTADLWGVTDEMLPALRAALP</sequence>
<dbReference type="InterPro" id="IPR020904">
    <property type="entry name" value="Sc_DH/Rdtase_CS"/>
</dbReference>
<protein>
    <submittedName>
        <fullName evidence="3">Oxidoreductase</fullName>
    </submittedName>
</protein>
<dbReference type="PANTHER" id="PTHR42760">
    <property type="entry name" value="SHORT-CHAIN DEHYDROGENASES/REDUCTASES FAMILY MEMBER"/>
    <property type="match status" value="1"/>
</dbReference>
<dbReference type="AlphaFoldDB" id="A0A917VTS2"/>
<dbReference type="SUPFAM" id="SSF51735">
    <property type="entry name" value="NAD(P)-binding Rossmann-fold domains"/>
    <property type="match status" value="1"/>
</dbReference>
<comment type="caution">
    <text evidence="3">The sequence shown here is derived from an EMBL/GenBank/DDBJ whole genome shotgun (WGS) entry which is preliminary data.</text>
</comment>
<dbReference type="Proteomes" id="UP000638263">
    <property type="component" value="Unassembled WGS sequence"/>
</dbReference>
<dbReference type="GO" id="GO:0006633">
    <property type="term" value="P:fatty acid biosynthetic process"/>
    <property type="evidence" value="ECO:0007669"/>
    <property type="project" value="TreeGrafter"/>
</dbReference>
<comment type="similarity">
    <text evidence="1">Belongs to the short-chain dehydrogenases/reductases (SDR) family.</text>
</comment>
<organism evidence="3 4">
    <name type="scientific">Nocardia jinanensis</name>
    <dbReference type="NCBI Taxonomy" id="382504"/>
    <lineage>
        <taxon>Bacteria</taxon>
        <taxon>Bacillati</taxon>
        <taxon>Actinomycetota</taxon>
        <taxon>Actinomycetes</taxon>
        <taxon>Mycobacteriales</taxon>
        <taxon>Nocardiaceae</taxon>
        <taxon>Nocardia</taxon>
    </lineage>
</organism>
<reference evidence="3" key="2">
    <citation type="submission" date="2020-09" db="EMBL/GenBank/DDBJ databases">
        <authorList>
            <person name="Sun Q."/>
            <person name="Zhou Y."/>
        </authorList>
    </citation>
    <scope>NUCLEOTIDE SEQUENCE</scope>
    <source>
        <strain evidence="3">CGMCC 4.3508</strain>
    </source>
</reference>
<dbReference type="GO" id="GO:0048038">
    <property type="term" value="F:quinone binding"/>
    <property type="evidence" value="ECO:0007669"/>
    <property type="project" value="TreeGrafter"/>
</dbReference>
<keyword evidence="2" id="KW-0560">Oxidoreductase</keyword>
<dbReference type="InterPro" id="IPR036291">
    <property type="entry name" value="NAD(P)-bd_dom_sf"/>
</dbReference>
<keyword evidence="4" id="KW-1185">Reference proteome</keyword>
<evidence type="ECO:0000313" key="3">
    <source>
        <dbReference type="EMBL" id="GGL13338.1"/>
    </source>
</evidence>
<dbReference type="InterPro" id="IPR002347">
    <property type="entry name" value="SDR_fam"/>
</dbReference>